<evidence type="ECO:0000256" key="3">
    <source>
        <dbReference type="ARBA" id="ARBA00022741"/>
    </source>
</evidence>
<dbReference type="GO" id="GO:0015658">
    <property type="term" value="F:branched-chain amino acid transmembrane transporter activity"/>
    <property type="evidence" value="ECO:0007669"/>
    <property type="project" value="TreeGrafter"/>
</dbReference>
<comment type="similarity">
    <text evidence="1">Belongs to the ABC transporter superfamily.</text>
</comment>
<organism evidence="7 8">
    <name type="scientific">Microbacterium thalassium</name>
    <dbReference type="NCBI Taxonomy" id="362649"/>
    <lineage>
        <taxon>Bacteria</taxon>
        <taxon>Bacillati</taxon>
        <taxon>Actinomycetota</taxon>
        <taxon>Actinomycetes</taxon>
        <taxon>Micrococcales</taxon>
        <taxon>Microbacteriaceae</taxon>
        <taxon>Microbacterium</taxon>
    </lineage>
</organism>
<dbReference type="SMART" id="SM00382">
    <property type="entry name" value="AAA"/>
    <property type="match status" value="1"/>
</dbReference>
<dbReference type="PROSITE" id="PS50893">
    <property type="entry name" value="ABC_TRANSPORTER_2"/>
    <property type="match status" value="1"/>
</dbReference>
<evidence type="ECO:0000259" key="6">
    <source>
        <dbReference type="PROSITE" id="PS50893"/>
    </source>
</evidence>
<keyword evidence="2" id="KW-0813">Transport</keyword>
<keyword evidence="4 7" id="KW-0067">ATP-binding</keyword>
<accession>A0A7X0FNK5</accession>
<keyword evidence="8" id="KW-1185">Reference proteome</keyword>
<dbReference type="GO" id="GO:0016887">
    <property type="term" value="F:ATP hydrolysis activity"/>
    <property type="evidence" value="ECO:0007669"/>
    <property type="project" value="InterPro"/>
</dbReference>
<dbReference type="Pfam" id="PF00005">
    <property type="entry name" value="ABC_tran"/>
    <property type="match status" value="1"/>
</dbReference>
<dbReference type="GO" id="GO:0015807">
    <property type="term" value="P:L-amino acid transport"/>
    <property type="evidence" value="ECO:0007669"/>
    <property type="project" value="TreeGrafter"/>
</dbReference>
<dbReference type="GO" id="GO:0005524">
    <property type="term" value="F:ATP binding"/>
    <property type="evidence" value="ECO:0007669"/>
    <property type="project" value="UniProtKB-KW"/>
</dbReference>
<dbReference type="InterPro" id="IPR027417">
    <property type="entry name" value="P-loop_NTPase"/>
</dbReference>
<dbReference type="PANTHER" id="PTHR43820">
    <property type="entry name" value="HIGH-AFFINITY BRANCHED-CHAIN AMINO ACID TRANSPORT ATP-BINDING PROTEIN LIVF"/>
    <property type="match status" value="1"/>
</dbReference>
<dbReference type="Proteomes" id="UP000537775">
    <property type="component" value="Unassembled WGS sequence"/>
</dbReference>
<proteinExistence type="inferred from homology"/>
<gene>
    <name evidence="7" type="ORF">HD594_001116</name>
</gene>
<dbReference type="PROSITE" id="PS00211">
    <property type="entry name" value="ABC_TRANSPORTER_1"/>
    <property type="match status" value="1"/>
</dbReference>
<dbReference type="EMBL" id="JACHML010000001">
    <property type="protein sequence ID" value="MBB6390803.1"/>
    <property type="molecule type" value="Genomic_DNA"/>
</dbReference>
<dbReference type="InterPro" id="IPR017871">
    <property type="entry name" value="ABC_transporter-like_CS"/>
</dbReference>
<comment type="caution">
    <text evidence="7">The sequence shown here is derived from an EMBL/GenBank/DDBJ whole genome shotgun (WGS) entry which is preliminary data.</text>
</comment>
<evidence type="ECO:0000313" key="8">
    <source>
        <dbReference type="Proteomes" id="UP000537775"/>
    </source>
</evidence>
<dbReference type="InterPro" id="IPR052156">
    <property type="entry name" value="BCAA_Transport_ATP-bd_LivF"/>
</dbReference>
<dbReference type="InterPro" id="IPR003439">
    <property type="entry name" value="ABC_transporter-like_ATP-bd"/>
</dbReference>
<dbReference type="PANTHER" id="PTHR43820:SF4">
    <property type="entry name" value="HIGH-AFFINITY BRANCHED-CHAIN AMINO ACID TRANSPORT ATP-BINDING PROTEIN LIVF"/>
    <property type="match status" value="1"/>
</dbReference>
<keyword evidence="5" id="KW-0029">Amino-acid transport</keyword>
<sequence length="235" mass="24923">MTLLSVELETAGYGRATVLRDVGFDVAEGGRLVILGGNGAGKTTTLRAISGLCQARGHVRLDGRDVMGLATHRIARAGIAHVPQGRGTIKDLSVRENLLVGATTRTRTEAAEDLERWVRQFPRLGERIDQNAAGLSGGEQQMLAIARAFMSRPRVVLLDEPSLGLAPKITAEMFASLDTVCRETGVAMVVVEQNADLALDVADDAMVLESGTIVAAGSADSMRGNDDVRRAYLGV</sequence>
<evidence type="ECO:0000256" key="5">
    <source>
        <dbReference type="ARBA" id="ARBA00022970"/>
    </source>
</evidence>
<protein>
    <submittedName>
        <fullName evidence="7">Branched-chain amino acid transport system ATP-binding protein</fullName>
    </submittedName>
</protein>
<evidence type="ECO:0000313" key="7">
    <source>
        <dbReference type="EMBL" id="MBB6390803.1"/>
    </source>
</evidence>
<keyword evidence="3" id="KW-0547">Nucleotide-binding</keyword>
<evidence type="ECO:0000256" key="1">
    <source>
        <dbReference type="ARBA" id="ARBA00005417"/>
    </source>
</evidence>
<dbReference type="AlphaFoldDB" id="A0A7X0FNK5"/>
<evidence type="ECO:0000256" key="4">
    <source>
        <dbReference type="ARBA" id="ARBA00022840"/>
    </source>
</evidence>
<reference evidence="7 8" key="1">
    <citation type="submission" date="2020-08" db="EMBL/GenBank/DDBJ databases">
        <title>Sequencing the genomes of 1000 actinobacteria strains.</title>
        <authorList>
            <person name="Klenk H.-P."/>
        </authorList>
    </citation>
    <scope>NUCLEOTIDE SEQUENCE [LARGE SCALE GENOMIC DNA]</scope>
    <source>
        <strain evidence="7 8">DSM 12511</strain>
    </source>
</reference>
<feature type="domain" description="ABC transporter" evidence="6">
    <location>
        <begin position="3"/>
        <end position="235"/>
    </location>
</feature>
<dbReference type="CDD" id="cd03224">
    <property type="entry name" value="ABC_TM1139_LivF_branched"/>
    <property type="match status" value="1"/>
</dbReference>
<dbReference type="SUPFAM" id="SSF52540">
    <property type="entry name" value="P-loop containing nucleoside triphosphate hydrolases"/>
    <property type="match status" value="1"/>
</dbReference>
<name>A0A7X0FNK5_9MICO</name>
<dbReference type="InterPro" id="IPR003593">
    <property type="entry name" value="AAA+_ATPase"/>
</dbReference>
<evidence type="ECO:0000256" key="2">
    <source>
        <dbReference type="ARBA" id="ARBA00022448"/>
    </source>
</evidence>
<dbReference type="RefSeq" id="WP_184750013.1">
    <property type="nucleotide sequence ID" value="NZ_BAAAJR010000003.1"/>
</dbReference>
<dbReference type="Gene3D" id="3.40.50.300">
    <property type="entry name" value="P-loop containing nucleotide triphosphate hydrolases"/>
    <property type="match status" value="1"/>
</dbReference>